<keyword evidence="2" id="KW-1185">Reference proteome</keyword>
<dbReference type="InterPro" id="IPR011856">
    <property type="entry name" value="tRNA_endonuc-like_dom_sf"/>
</dbReference>
<dbReference type="AlphaFoldDB" id="F2LWR7"/>
<dbReference type="eggNOG" id="ENOG502ZA7D">
    <property type="taxonomic scope" value="Bacteria"/>
</dbReference>
<gene>
    <name evidence="1" type="ordered locus">Hipma_0062</name>
</gene>
<dbReference type="RefSeq" id="WP_013681090.1">
    <property type="nucleotide sequence ID" value="NC_015318.1"/>
</dbReference>
<evidence type="ECO:0000313" key="1">
    <source>
        <dbReference type="EMBL" id="AEA33045.1"/>
    </source>
</evidence>
<dbReference type="STRING" id="760142.Hipma_0062"/>
<protein>
    <submittedName>
        <fullName evidence="1">Uncharacterized protein</fullName>
    </submittedName>
</protein>
<dbReference type="EMBL" id="CP002606">
    <property type="protein sequence ID" value="AEA33045.1"/>
    <property type="molecule type" value="Genomic_DNA"/>
</dbReference>
<sequence>MKHVKLESISIKEHPELNEAWVQRVIADDPSMLGLGDVVLRDKERKQPKAGRLDLLLQDPDTNKRYEVEIQLGATDESHIIRTIEYLDLERKRYPQYDHCAVLVAENITSRFLNVISLFNGFIPLIAIQMTALKVGDGIGLSFTKVIDELALGLVDEDEESSLVTDRDYWLKRGSQATLELADTILKLVHSFAPDYQLKYNKFYIGMAKDGIANNFVACKPKKKWINVEVRLAEDAELTTELEESGLDVEYLNKWGKYRLRLRPGDLESNTELLQKLFELAHSESEA</sequence>
<dbReference type="OrthoDB" id="7059891at2"/>
<proteinExistence type="predicted"/>
<dbReference type="InParanoid" id="F2LWR7"/>
<dbReference type="Gene3D" id="3.40.1350.10">
    <property type="match status" value="1"/>
</dbReference>
<reference evidence="2" key="2">
    <citation type="submission" date="2011-03" db="EMBL/GenBank/DDBJ databases">
        <title>The complete genome of Hippea maritima DSM 10411.</title>
        <authorList>
            <consortium name="US DOE Joint Genome Institute (JGI-PGF)"/>
            <person name="Lucas S."/>
            <person name="Copeland A."/>
            <person name="Lapidus A."/>
            <person name="Bruce D."/>
            <person name="Goodwin L."/>
            <person name="Pitluck S."/>
            <person name="Peters L."/>
            <person name="Kyrpides N."/>
            <person name="Mavromatis K."/>
            <person name="Pagani I."/>
            <person name="Ivanova N."/>
            <person name="Mikhailova N."/>
            <person name="Lu M."/>
            <person name="Detter J.C."/>
            <person name="Tapia R."/>
            <person name="Han C."/>
            <person name="Land M."/>
            <person name="Hauser L."/>
            <person name="Markowitz V."/>
            <person name="Cheng J.-F."/>
            <person name="Hugenholtz P."/>
            <person name="Woyke T."/>
            <person name="Wu D."/>
            <person name="Spring S."/>
            <person name="Schroeder M."/>
            <person name="Brambilla E."/>
            <person name="Klenk H.-P."/>
            <person name="Eisen J.A."/>
        </authorList>
    </citation>
    <scope>NUCLEOTIDE SEQUENCE [LARGE SCALE GENOMIC DNA]</scope>
    <source>
        <strain evidence="2">ATCC 700847 / DSM 10411 / MH2</strain>
    </source>
</reference>
<organism evidence="1 2">
    <name type="scientific">Hippea maritima (strain ATCC 700847 / DSM 10411 / MH2)</name>
    <dbReference type="NCBI Taxonomy" id="760142"/>
    <lineage>
        <taxon>Bacteria</taxon>
        <taxon>Pseudomonadati</taxon>
        <taxon>Campylobacterota</taxon>
        <taxon>Desulfurellia</taxon>
        <taxon>Desulfurellales</taxon>
        <taxon>Hippeaceae</taxon>
        <taxon>Hippea</taxon>
    </lineage>
</organism>
<dbReference type="HOGENOM" id="CLU_968997_0_0_7"/>
<reference evidence="1 2" key="1">
    <citation type="journal article" date="2011" name="Stand. Genomic Sci.">
        <title>Complete genome sequence of the thermophilic sulfur-reducer Hippea maritima type strain (MH(2)).</title>
        <authorList>
            <person name="Huntemann M."/>
            <person name="Lu M."/>
            <person name="Nolan M."/>
            <person name="Lapidus A."/>
            <person name="Lucas S."/>
            <person name="Hammon N."/>
            <person name="Deshpande S."/>
            <person name="Cheng J.F."/>
            <person name="Tapia R."/>
            <person name="Han C."/>
            <person name="Goodwin L."/>
            <person name="Pitluck S."/>
            <person name="Liolios K."/>
            <person name="Pagani I."/>
            <person name="Ivanova N."/>
            <person name="Ovchinikova G."/>
            <person name="Pati A."/>
            <person name="Chen A."/>
            <person name="Palaniappan K."/>
            <person name="Land M."/>
            <person name="Hauser L."/>
            <person name="Jeffries C.D."/>
            <person name="Detter J.C."/>
            <person name="Brambilla E.M."/>
            <person name="Rohde M."/>
            <person name="Spring S."/>
            <person name="Goker M."/>
            <person name="Woyke T."/>
            <person name="Bristow J."/>
            <person name="Eisen J.A."/>
            <person name="Markowitz V."/>
            <person name="Hugenholtz P."/>
            <person name="Kyrpides N.C."/>
            <person name="Klenk H.P."/>
            <person name="Mavromatis K."/>
        </authorList>
    </citation>
    <scope>NUCLEOTIDE SEQUENCE [LARGE SCALE GENOMIC DNA]</scope>
    <source>
        <strain evidence="2">ATCC 700847 / DSM 10411 / MH2</strain>
    </source>
</reference>
<dbReference type="KEGG" id="hmr:Hipma_0062"/>
<dbReference type="Proteomes" id="UP000008139">
    <property type="component" value="Chromosome"/>
</dbReference>
<name>F2LWR7_HIPMA</name>
<dbReference type="GO" id="GO:0003676">
    <property type="term" value="F:nucleic acid binding"/>
    <property type="evidence" value="ECO:0007669"/>
    <property type="project" value="InterPro"/>
</dbReference>
<evidence type="ECO:0000313" key="2">
    <source>
        <dbReference type="Proteomes" id="UP000008139"/>
    </source>
</evidence>
<accession>F2LWR7</accession>